<name>A0A1B2I230_9BACT</name>
<organism evidence="1 2">
    <name type="scientific">Cloacibacillus porcorum</name>
    <dbReference type="NCBI Taxonomy" id="1197717"/>
    <lineage>
        <taxon>Bacteria</taxon>
        <taxon>Thermotogati</taxon>
        <taxon>Synergistota</taxon>
        <taxon>Synergistia</taxon>
        <taxon>Synergistales</taxon>
        <taxon>Synergistaceae</taxon>
        <taxon>Cloacibacillus</taxon>
    </lineage>
</organism>
<dbReference type="STRING" id="1197717.BED41_02255"/>
<reference evidence="1" key="1">
    <citation type="submission" date="2016-08" db="EMBL/GenBank/DDBJ databases">
        <title>Complete genome of Cloacibacillus porcorum.</title>
        <authorList>
            <person name="Looft T."/>
            <person name="Bayles D.O."/>
            <person name="Alt D.P."/>
        </authorList>
    </citation>
    <scope>NUCLEOTIDE SEQUENCE [LARGE SCALE GENOMIC DNA]</scope>
    <source>
        <strain evidence="1">CL-84</strain>
    </source>
</reference>
<keyword evidence="2" id="KW-1185">Reference proteome</keyword>
<evidence type="ECO:0000313" key="1">
    <source>
        <dbReference type="EMBL" id="ANZ44016.1"/>
    </source>
</evidence>
<dbReference type="GeneID" id="83056672"/>
<dbReference type="AlphaFoldDB" id="A0A1B2I230"/>
<gene>
    <name evidence="1" type="ORF">BED41_02255</name>
</gene>
<sequence>MTCRAPRLTALLLSLAILFLLAALPLHRAGHLCTGADCPVCLSISRYQTDGTAPLPAPQDGAEILEGYICLPLPLQSQCFPVRTLTALKTEMNK</sequence>
<accession>A0A1B2I230</accession>
<dbReference type="KEGG" id="cpor:BED41_02255"/>
<dbReference type="RefSeq" id="WP_066742556.1">
    <property type="nucleotide sequence ID" value="NZ_CP016757.1"/>
</dbReference>
<protein>
    <submittedName>
        <fullName evidence="1">Uncharacterized protein</fullName>
    </submittedName>
</protein>
<dbReference type="Proteomes" id="UP000093044">
    <property type="component" value="Chromosome"/>
</dbReference>
<dbReference type="OrthoDB" id="10009829at2"/>
<proteinExistence type="predicted"/>
<dbReference type="EMBL" id="CP016757">
    <property type="protein sequence ID" value="ANZ44016.1"/>
    <property type="molecule type" value="Genomic_DNA"/>
</dbReference>
<evidence type="ECO:0000313" key="2">
    <source>
        <dbReference type="Proteomes" id="UP000093044"/>
    </source>
</evidence>